<dbReference type="SUPFAM" id="SSF52980">
    <property type="entry name" value="Restriction endonuclease-like"/>
    <property type="match status" value="1"/>
</dbReference>
<evidence type="ECO:0000313" key="4">
    <source>
        <dbReference type="Proteomes" id="UP000178372"/>
    </source>
</evidence>
<comment type="caution">
    <text evidence="3">The sequence shown here is derived from an EMBL/GenBank/DDBJ whole genome shotgun (WGS) entry which is preliminary data.</text>
</comment>
<dbReference type="AlphaFoldDB" id="A0A1F7GES7"/>
<dbReference type="PANTHER" id="PTHR34039">
    <property type="entry name" value="UPF0102 PROTEIN YRAN"/>
    <property type="match status" value="1"/>
</dbReference>
<evidence type="ECO:0000256" key="1">
    <source>
        <dbReference type="ARBA" id="ARBA00006738"/>
    </source>
</evidence>
<name>A0A1F7GES7_9BACT</name>
<dbReference type="GO" id="GO:0003676">
    <property type="term" value="F:nucleic acid binding"/>
    <property type="evidence" value="ECO:0007669"/>
    <property type="project" value="InterPro"/>
</dbReference>
<dbReference type="CDD" id="cd20736">
    <property type="entry name" value="PoNe_Nuclease"/>
    <property type="match status" value="1"/>
</dbReference>
<dbReference type="EMBL" id="MFZF01000001">
    <property type="protein sequence ID" value="OGK17396.1"/>
    <property type="molecule type" value="Genomic_DNA"/>
</dbReference>
<sequence>MPHQSKIGLLGEQIAAEFLSKKGFKILNKNFYTRGGEIDLVCLDKKTLVFVEVKSRGENSKGFGYEAITFNKLSKLKRAIYYFIKSYNAYYSNFRIDIVSVEFSTDKTFKNIKHYPNISSDDIK</sequence>
<reference evidence="3 4" key="1">
    <citation type="journal article" date="2016" name="Nat. Commun.">
        <title>Thousands of microbial genomes shed light on interconnected biogeochemical processes in an aquifer system.</title>
        <authorList>
            <person name="Anantharaman K."/>
            <person name="Brown C.T."/>
            <person name="Hug L.A."/>
            <person name="Sharon I."/>
            <person name="Castelle C.J."/>
            <person name="Probst A.J."/>
            <person name="Thomas B.C."/>
            <person name="Singh A."/>
            <person name="Wilkins M.J."/>
            <person name="Karaoz U."/>
            <person name="Brodie E.L."/>
            <person name="Williams K.H."/>
            <person name="Hubbard S.S."/>
            <person name="Banfield J.F."/>
        </authorList>
    </citation>
    <scope>NUCLEOTIDE SEQUENCE [LARGE SCALE GENOMIC DNA]</scope>
</reference>
<dbReference type="Pfam" id="PF02021">
    <property type="entry name" value="UPF0102"/>
    <property type="match status" value="1"/>
</dbReference>
<dbReference type="InterPro" id="IPR003509">
    <property type="entry name" value="UPF0102_YraN-like"/>
</dbReference>
<evidence type="ECO:0000256" key="2">
    <source>
        <dbReference type="HAMAP-Rule" id="MF_00048"/>
    </source>
</evidence>
<accession>A0A1F7GES7</accession>
<evidence type="ECO:0000313" key="3">
    <source>
        <dbReference type="EMBL" id="OGK17396.1"/>
    </source>
</evidence>
<protein>
    <recommendedName>
        <fullName evidence="2">UPF0102 protein A2690_00180</fullName>
    </recommendedName>
</protein>
<gene>
    <name evidence="3" type="ORF">A2690_00180</name>
</gene>
<dbReference type="Proteomes" id="UP000178372">
    <property type="component" value="Unassembled WGS sequence"/>
</dbReference>
<dbReference type="PANTHER" id="PTHR34039:SF1">
    <property type="entry name" value="UPF0102 PROTEIN YRAN"/>
    <property type="match status" value="1"/>
</dbReference>
<organism evidence="3 4">
    <name type="scientific">Candidatus Roizmanbacteria bacterium RIFCSPHIGHO2_01_FULL_39_12b</name>
    <dbReference type="NCBI Taxonomy" id="1802030"/>
    <lineage>
        <taxon>Bacteria</taxon>
        <taxon>Candidatus Roizmaniibacteriota</taxon>
    </lineage>
</organism>
<dbReference type="Gene3D" id="3.40.1350.10">
    <property type="match status" value="1"/>
</dbReference>
<dbReference type="NCBIfam" id="NF009150">
    <property type="entry name" value="PRK12497.1-3"/>
    <property type="match status" value="1"/>
</dbReference>
<dbReference type="InterPro" id="IPR011856">
    <property type="entry name" value="tRNA_endonuc-like_dom_sf"/>
</dbReference>
<dbReference type="InterPro" id="IPR011335">
    <property type="entry name" value="Restrct_endonuc-II-like"/>
</dbReference>
<proteinExistence type="inferred from homology"/>
<dbReference type="HAMAP" id="MF_00048">
    <property type="entry name" value="UPF0102"/>
    <property type="match status" value="1"/>
</dbReference>
<comment type="similarity">
    <text evidence="1 2">Belongs to the UPF0102 family.</text>
</comment>